<reference evidence="1" key="1">
    <citation type="submission" date="2020-12" db="EMBL/GenBank/DDBJ databases">
        <title>Genome sequencing of genetic groups of Flavobacterium columnare.</title>
        <authorList>
            <person name="Waldbieser G.C."/>
            <person name="Griffin M.J."/>
            <person name="LaFrentz B.R."/>
        </authorList>
    </citation>
    <scope>NUCLEOTIDE SEQUENCE</scope>
    <source>
        <strain evidence="1">90-106</strain>
    </source>
</reference>
<dbReference type="KEGG" id="fdv:JJC05_11030"/>
<sequence>MKIEIEDKHIKEAEQIFIKGNEFDKLQRIPFIKNLETCDLLAVPVVEKQLL</sequence>
<dbReference type="EMBL" id="CP067378">
    <property type="protein sequence ID" value="QYS88283.1"/>
    <property type="molecule type" value="Genomic_DNA"/>
</dbReference>
<gene>
    <name evidence="1" type="ORF">JJC05_11030</name>
</gene>
<accession>A0A8G0KQL3</accession>
<evidence type="ECO:0000313" key="1">
    <source>
        <dbReference type="EMBL" id="QYS88283.1"/>
    </source>
</evidence>
<dbReference type="AlphaFoldDB" id="A0A8G0KQL3"/>
<proteinExistence type="predicted"/>
<name>A0A8G0KQL3_9FLAO</name>
<organism evidence="1">
    <name type="scientific">Flavobacterium columnare</name>
    <dbReference type="NCBI Taxonomy" id="996"/>
    <lineage>
        <taxon>Bacteria</taxon>
        <taxon>Pseudomonadati</taxon>
        <taxon>Bacteroidota</taxon>
        <taxon>Flavobacteriia</taxon>
        <taxon>Flavobacteriales</taxon>
        <taxon>Flavobacteriaceae</taxon>
        <taxon>Flavobacterium</taxon>
    </lineage>
</organism>
<protein>
    <submittedName>
        <fullName evidence="1">Uncharacterized protein</fullName>
    </submittedName>
</protein>
<dbReference type="Proteomes" id="UP000824721">
    <property type="component" value="Chromosome"/>
</dbReference>